<protein>
    <submittedName>
        <fullName evidence="1">Uncharacterized protein</fullName>
    </submittedName>
</protein>
<name>J9FRW1_9ZZZZ</name>
<sequence>MPFIAQCPALGFILFLSDETSFANSLAQLVGTRSLLVAATNTFEAINNLFSLHTF</sequence>
<organism evidence="1">
    <name type="scientific">gut metagenome</name>
    <dbReference type="NCBI Taxonomy" id="749906"/>
    <lineage>
        <taxon>unclassified sequences</taxon>
        <taxon>metagenomes</taxon>
        <taxon>organismal metagenomes</taxon>
    </lineage>
</organism>
<dbReference type="EMBL" id="AMCI01004637">
    <property type="protein sequence ID" value="EJW97681.1"/>
    <property type="molecule type" value="Genomic_DNA"/>
</dbReference>
<comment type="caution">
    <text evidence="1">The sequence shown here is derived from an EMBL/GenBank/DDBJ whole genome shotgun (WGS) entry which is preliminary data.</text>
</comment>
<proteinExistence type="predicted"/>
<dbReference type="AlphaFoldDB" id="J9FRW1"/>
<evidence type="ECO:0000313" key="1">
    <source>
        <dbReference type="EMBL" id="EJW97681.1"/>
    </source>
</evidence>
<gene>
    <name evidence="1" type="ORF">EVA_14213</name>
</gene>
<reference evidence="1" key="1">
    <citation type="journal article" date="2012" name="PLoS ONE">
        <title>Gene sets for utilization of primary and secondary nutrition supplies in the distal gut of endangered iberian lynx.</title>
        <authorList>
            <person name="Alcaide M."/>
            <person name="Messina E."/>
            <person name="Richter M."/>
            <person name="Bargiela R."/>
            <person name="Peplies J."/>
            <person name="Huws S.A."/>
            <person name="Newbold C.J."/>
            <person name="Golyshin P.N."/>
            <person name="Simon M.A."/>
            <person name="Lopez G."/>
            <person name="Yakimov M.M."/>
            <person name="Ferrer M."/>
        </authorList>
    </citation>
    <scope>NUCLEOTIDE SEQUENCE</scope>
</reference>
<accession>J9FRW1</accession>